<dbReference type="CDD" id="cd07247">
    <property type="entry name" value="SgaA_N_like"/>
    <property type="match status" value="2"/>
</dbReference>
<protein>
    <submittedName>
        <fullName evidence="2">VOC family protein</fullName>
    </submittedName>
</protein>
<dbReference type="Gene3D" id="3.10.180.10">
    <property type="entry name" value="2,3-Dihydroxybiphenyl 1,2-Dioxygenase, domain 1"/>
    <property type="match status" value="2"/>
</dbReference>
<dbReference type="PANTHER" id="PTHR33993:SF14">
    <property type="entry name" value="GB|AAF24581.1"/>
    <property type="match status" value="1"/>
</dbReference>
<accession>A0A9X4AV94</accession>
<name>A0A9X4AV94_9BACT</name>
<evidence type="ECO:0000313" key="2">
    <source>
        <dbReference type="EMBL" id="MDC3985446.1"/>
    </source>
</evidence>
<dbReference type="InterPro" id="IPR004360">
    <property type="entry name" value="Glyas_Fos-R_dOase_dom"/>
</dbReference>
<dbReference type="InterPro" id="IPR052164">
    <property type="entry name" value="Anthracycline_SecMetBiosynth"/>
</dbReference>
<evidence type="ECO:0000313" key="3">
    <source>
        <dbReference type="Proteomes" id="UP001151081"/>
    </source>
</evidence>
<dbReference type="InterPro" id="IPR037523">
    <property type="entry name" value="VOC_core"/>
</dbReference>
<dbReference type="PANTHER" id="PTHR33993">
    <property type="entry name" value="GLYOXALASE-RELATED"/>
    <property type="match status" value="1"/>
</dbReference>
<dbReference type="Proteomes" id="UP001151081">
    <property type="component" value="Unassembled WGS sequence"/>
</dbReference>
<evidence type="ECO:0000259" key="1">
    <source>
        <dbReference type="PROSITE" id="PS51819"/>
    </source>
</evidence>
<dbReference type="SUPFAM" id="SSF54593">
    <property type="entry name" value="Glyoxalase/Bleomycin resistance protein/Dihydroxybiphenyl dioxygenase"/>
    <property type="match status" value="2"/>
</dbReference>
<dbReference type="AlphaFoldDB" id="A0A9X4AV94"/>
<gene>
    <name evidence="2" type="ORF">KEG57_33515</name>
</gene>
<dbReference type="InterPro" id="IPR029068">
    <property type="entry name" value="Glyas_Bleomycin-R_OHBP_Dase"/>
</dbReference>
<dbReference type="RefSeq" id="WP_272426419.1">
    <property type="nucleotide sequence ID" value="NZ_JAGTJJ010000028.1"/>
</dbReference>
<feature type="domain" description="VOC" evidence="1">
    <location>
        <begin position="142"/>
        <end position="253"/>
    </location>
</feature>
<comment type="caution">
    <text evidence="2">The sequence shown here is derived from an EMBL/GenBank/DDBJ whole genome shotgun (WGS) entry which is preliminary data.</text>
</comment>
<keyword evidence="3" id="KW-1185">Reference proteome</keyword>
<dbReference type="EMBL" id="JAGTJJ010000028">
    <property type="protein sequence ID" value="MDC3985446.1"/>
    <property type="molecule type" value="Genomic_DNA"/>
</dbReference>
<organism evidence="2 3">
    <name type="scientific">Polyangium jinanense</name>
    <dbReference type="NCBI Taxonomy" id="2829994"/>
    <lineage>
        <taxon>Bacteria</taxon>
        <taxon>Pseudomonadati</taxon>
        <taxon>Myxococcota</taxon>
        <taxon>Polyangia</taxon>
        <taxon>Polyangiales</taxon>
        <taxon>Polyangiaceae</taxon>
        <taxon>Polyangium</taxon>
    </lineage>
</organism>
<proteinExistence type="predicted"/>
<dbReference type="Pfam" id="PF00903">
    <property type="entry name" value="Glyoxalase"/>
    <property type="match status" value="2"/>
</dbReference>
<feature type="domain" description="VOC" evidence="1">
    <location>
        <begin position="11"/>
        <end position="128"/>
    </location>
</feature>
<sequence>MTVKSSYAPGQFCWADLMTTDPAAAKAFYTTLFGWTAEEMPFPGGTYTMFRKREHDVAGLGGQPPEEQSRGIPPHWNVYVSVDDINAVSAKAATLGGNILAPAFDVMESGRMAILADPTGAVFFLWQPQKHIGATLWGEPGAPSWFELQTTDPEKAKAFYTALFGWSTGGDATYTEWIVRGEHVGGMLKIDPSWGPVPPNWGAYFTVENADDTVAKARGLGAKVYMPPKEIGGGGRFAVLSDPQGAVFSVYEEKRR</sequence>
<dbReference type="PROSITE" id="PS51819">
    <property type="entry name" value="VOC"/>
    <property type="match status" value="2"/>
</dbReference>
<reference evidence="2 3" key="1">
    <citation type="submission" date="2021-04" db="EMBL/GenBank/DDBJ databases">
        <title>Genome analysis of Polyangium sp.</title>
        <authorList>
            <person name="Li Y."/>
            <person name="Wang J."/>
        </authorList>
    </citation>
    <scope>NUCLEOTIDE SEQUENCE [LARGE SCALE GENOMIC DNA]</scope>
    <source>
        <strain evidence="2 3">SDU14</strain>
    </source>
</reference>